<dbReference type="InterPro" id="IPR006912">
    <property type="entry name" value="Harbinger_derived_prot"/>
</dbReference>
<keyword evidence="2" id="KW-1185">Reference proteome</keyword>
<organism evidence="1 2">
    <name type="scientific">Helianthus annuus</name>
    <name type="common">Common sunflower</name>
    <dbReference type="NCBI Taxonomy" id="4232"/>
    <lineage>
        <taxon>Eukaryota</taxon>
        <taxon>Viridiplantae</taxon>
        <taxon>Streptophyta</taxon>
        <taxon>Embryophyta</taxon>
        <taxon>Tracheophyta</taxon>
        <taxon>Spermatophyta</taxon>
        <taxon>Magnoliopsida</taxon>
        <taxon>eudicotyledons</taxon>
        <taxon>Gunneridae</taxon>
        <taxon>Pentapetalae</taxon>
        <taxon>asterids</taxon>
        <taxon>campanulids</taxon>
        <taxon>Asterales</taxon>
        <taxon>Asteraceae</taxon>
        <taxon>Asteroideae</taxon>
        <taxon>Heliantheae alliance</taxon>
        <taxon>Heliantheae</taxon>
        <taxon>Helianthus</taxon>
    </lineage>
</organism>
<evidence type="ECO:0000313" key="1">
    <source>
        <dbReference type="EMBL" id="OTG10791.1"/>
    </source>
</evidence>
<dbReference type="InParanoid" id="A0A251TLD0"/>
<dbReference type="OMA" id="EFLTIAC"/>
<dbReference type="STRING" id="4232.A0A251TLD0"/>
<dbReference type="AlphaFoldDB" id="A0A251TLD0"/>
<protein>
    <submittedName>
        <fullName evidence="1">Putative harbinger transposase-derived protein</fullName>
    </submittedName>
</protein>
<dbReference type="OrthoDB" id="124998at2759"/>
<name>A0A251TLD0_HELAN</name>
<proteinExistence type="predicted"/>
<dbReference type="PANTHER" id="PTHR47150">
    <property type="entry name" value="OS12G0169200 PROTEIN"/>
    <property type="match status" value="1"/>
</dbReference>
<dbReference type="Proteomes" id="UP000215914">
    <property type="component" value="Chromosome 10"/>
</dbReference>
<reference evidence="2" key="1">
    <citation type="journal article" date="2017" name="Nature">
        <title>The sunflower genome provides insights into oil metabolism, flowering and Asterid evolution.</title>
        <authorList>
            <person name="Badouin H."/>
            <person name="Gouzy J."/>
            <person name="Grassa C.J."/>
            <person name="Murat F."/>
            <person name="Staton S.E."/>
            <person name="Cottret L."/>
            <person name="Lelandais-Briere C."/>
            <person name="Owens G.L."/>
            <person name="Carrere S."/>
            <person name="Mayjonade B."/>
            <person name="Legrand L."/>
            <person name="Gill N."/>
            <person name="Kane N.C."/>
            <person name="Bowers J.E."/>
            <person name="Hubner S."/>
            <person name="Bellec A."/>
            <person name="Berard A."/>
            <person name="Berges H."/>
            <person name="Blanchet N."/>
            <person name="Boniface M.C."/>
            <person name="Brunel D."/>
            <person name="Catrice O."/>
            <person name="Chaidir N."/>
            <person name="Claudel C."/>
            <person name="Donnadieu C."/>
            <person name="Faraut T."/>
            <person name="Fievet G."/>
            <person name="Helmstetter N."/>
            <person name="King M."/>
            <person name="Knapp S.J."/>
            <person name="Lai Z."/>
            <person name="Le Paslier M.C."/>
            <person name="Lippi Y."/>
            <person name="Lorenzon L."/>
            <person name="Mandel J.R."/>
            <person name="Marage G."/>
            <person name="Marchand G."/>
            <person name="Marquand E."/>
            <person name="Bret-Mestries E."/>
            <person name="Morien E."/>
            <person name="Nambeesan S."/>
            <person name="Nguyen T."/>
            <person name="Pegot-Espagnet P."/>
            <person name="Pouilly N."/>
            <person name="Raftis F."/>
            <person name="Sallet E."/>
            <person name="Schiex T."/>
            <person name="Thomas J."/>
            <person name="Vandecasteele C."/>
            <person name="Vares D."/>
            <person name="Vear F."/>
            <person name="Vautrin S."/>
            <person name="Crespi M."/>
            <person name="Mangin B."/>
            <person name="Burke J.M."/>
            <person name="Salse J."/>
            <person name="Munos S."/>
            <person name="Vincourt P."/>
            <person name="Rieseberg L.H."/>
            <person name="Langlade N.B."/>
        </authorList>
    </citation>
    <scope>NUCLEOTIDE SEQUENCE [LARGE SCALE GENOMIC DNA]</scope>
    <source>
        <strain evidence="2">cv. SF193</strain>
    </source>
</reference>
<evidence type="ECO:0000313" key="2">
    <source>
        <dbReference type="Proteomes" id="UP000215914"/>
    </source>
</evidence>
<dbReference type="PANTHER" id="PTHR47150:SF5">
    <property type="entry name" value="OS07G0546750 PROTEIN"/>
    <property type="match status" value="1"/>
</dbReference>
<sequence length="286" mass="33248">MKDYFDEAPTFSNEFFRHRFRMSKRLFLRIVDDLEANYDYFKQKPDARGALGFTGIQKCTSALRILAYGNTTDINDEYLKIAEKTTRDSLEHFCRGIIDVYGARYLRTPTWDGLQKIYEVHNAEHGLPGMIGSIDCMHWRWDNCPTAWRGQHTRGDQKGPTIILQAVASHDLWVWSAYFGVVGSCNDINVFEQSPLLEEWISGKAPKASFYANGNYYPHGYYLSDGICNVSYFGTFHFWQYVLNFPNLDSCTLVASYFVLRDLNHNEKMHYFDHMLVLVLCYVIAH</sequence>
<dbReference type="Pfam" id="PF04827">
    <property type="entry name" value="Plant_tran"/>
    <property type="match status" value="1"/>
</dbReference>
<dbReference type="EMBL" id="CM007899">
    <property type="protein sequence ID" value="OTG10791.1"/>
    <property type="molecule type" value="Genomic_DNA"/>
</dbReference>
<gene>
    <name evidence="1" type="ORF">HannXRQ_Chr10g0291571</name>
</gene>
<accession>A0A251TLD0</accession>